<evidence type="ECO:0000313" key="2">
    <source>
        <dbReference type="Proteomes" id="UP000821845"/>
    </source>
</evidence>
<evidence type="ECO:0000313" key="1">
    <source>
        <dbReference type="EMBL" id="KAH6947410.1"/>
    </source>
</evidence>
<name>A0ACB7TKI2_HYAAI</name>
<protein>
    <submittedName>
        <fullName evidence="1">Uncharacterized protein</fullName>
    </submittedName>
</protein>
<accession>A0ACB7TKI2</accession>
<comment type="caution">
    <text evidence="1">The sequence shown here is derived from an EMBL/GenBank/DDBJ whole genome shotgun (WGS) entry which is preliminary data.</text>
</comment>
<dbReference type="EMBL" id="CM023481">
    <property type="protein sequence ID" value="KAH6947410.1"/>
    <property type="molecule type" value="Genomic_DNA"/>
</dbReference>
<sequence>MAQEMNEELGRVLRERGLIGDALDNVERKTKVKREQLVLVCGGEASVFVLKLLEPYIRDLETHALNDKRQQSLLSHVDSEQNVERRWKAPWCSGIKKAVPRATTSASTDHPSGQRMSSPAQRDSASAAGD</sequence>
<dbReference type="Proteomes" id="UP000821845">
    <property type="component" value="Chromosome 1"/>
</dbReference>
<keyword evidence="2" id="KW-1185">Reference proteome</keyword>
<gene>
    <name evidence="1" type="ORF">HPB50_018878</name>
</gene>
<organism evidence="1 2">
    <name type="scientific">Hyalomma asiaticum</name>
    <name type="common">Tick</name>
    <dbReference type="NCBI Taxonomy" id="266040"/>
    <lineage>
        <taxon>Eukaryota</taxon>
        <taxon>Metazoa</taxon>
        <taxon>Ecdysozoa</taxon>
        <taxon>Arthropoda</taxon>
        <taxon>Chelicerata</taxon>
        <taxon>Arachnida</taxon>
        <taxon>Acari</taxon>
        <taxon>Parasitiformes</taxon>
        <taxon>Ixodida</taxon>
        <taxon>Ixodoidea</taxon>
        <taxon>Ixodidae</taxon>
        <taxon>Hyalomminae</taxon>
        <taxon>Hyalomma</taxon>
    </lineage>
</organism>
<reference evidence="1" key="1">
    <citation type="submission" date="2020-05" db="EMBL/GenBank/DDBJ databases">
        <title>Large-scale comparative analyses of tick genomes elucidate their genetic diversity and vector capacities.</title>
        <authorList>
            <person name="Jia N."/>
            <person name="Wang J."/>
            <person name="Shi W."/>
            <person name="Du L."/>
            <person name="Sun Y."/>
            <person name="Zhan W."/>
            <person name="Jiang J."/>
            <person name="Wang Q."/>
            <person name="Zhang B."/>
            <person name="Ji P."/>
            <person name="Sakyi L.B."/>
            <person name="Cui X."/>
            <person name="Yuan T."/>
            <person name="Jiang B."/>
            <person name="Yang W."/>
            <person name="Lam T.T.-Y."/>
            <person name="Chang Q."/>
            <person name="Ding S."/>
            <person name="Wang X."/>
            <person name="Zhu J."/>
            <person name="Ruan X."/>
            <person name="Zhao L."/>
            <person name="Wei J."/>
            <person name="Que T."/>
            <person name="Du C."/>
            <person name="Cheng J."/>
            <person name="Dai P."/>
            <person name="Han X."/>
            <person name="Huang E."/>
            <person name="Gao Y."/>
            <person name="Liu J."/>
            <person name="Shao H."/>
            <person name="Ye R."/>
            <person name="Li L."/>
            <person name="Wei W."/>
            <person name="Wang X."/>
            <person name="Wang C."/>
            <person name="Yang T."/>
            <person name="Huo Q."/>
            <person name="Li W."/>
            <person name="Guo W."/>
            <person name="Chen H."/>
            <person name="Zhou L."/>
            <person name="Ni X."/>
            <person name="Tian J."/>
            <person name="Zhou Y."/>
            <person name="Sheng Y."/>
            <person name="Liu T."/>
            <person name="Pan Y."/>
            <person name="Xia L."/>
            <person name="Li J."/>
            <person name="Zhao F."/>
            <person name="Cao W."/>
        </authorList>
    </citation>
    <scope>NUCLEOTIDE SEQUENCE</scope>
    <source>
        <strain evidence="1">Hyas-2018</strain>
    </source>
</reference>
<proteinExistence type="predicted"/>